<evidence type="ECO:0000256" key="2">
    <source>
        <dbReference type="ARBA" id="ARBA00007248"/>
    </source>
</evidence>
<evidence type="ECO:0008006" key="11">
    <source>
        <dbReference type="Google" id="ProtNLM"/>
    </source>
</evidence>
<reference evidence="9 10" key="1">
    <citation type="submission" date="2018-10" db="EMBL/GenBank/DDBJ databases">
        <title>Butyricimonas faecalis sp. nov., isolated from human faeces and emended description of the genus Butyricimonas.</title>
        <authorList>
            <person name="Le Roy T."/>
            <person name="Van der Smissen P."/>
            <person name="Paquot A."/>
            <person name="Delzenne N."/>
            <person name="Muccioli G."/>
            <person name="Collet J.-F."/>
            <person name="Cani P.D."/>
        </authorList>
    </citation>
    <scope>NUCLEOTIDE SEQUENCE [LARGE SCALE GENOMIC DNA]</scope>
    <source>
        <strain evidence="9 10">H184</strain>
    </source>
</reference>
<keyword evidence="7" id="KW-0449">Lipoprotein</keyword>
<dbReference type="Pfam" id="PF08842">
    <property type="entry name" value="Mfa2"/>
    <property type="match status" value="1"/>
</dbReference>
<evidence type="ECO:0000256" key="1">
    <source>
        <dbReference type="ARBA" id="ARBA00004442"/>
    </source>
</evidence>
<evidence type="ECO:0000256" key="4">
    <source>
        <dbReference type="ARBA" id="ARBA00023136"/>
    </source>
</evidence>
<protein>
    <recommendedName>
        <fullName evidence="11">Fimbrillin family protein</fullName>
    </recommendedName>
</protein>
<dbReference type="EMBL" id="CP032819">
    <property type="protein sequence ID" value="AZS31872.1"/>
    <property type="molecule type" value="Genomic_DNA"/>
</dbReference>
<dbReference type="GO" id="GO:0009279">
    <property type="term" value="C:cell outer membrane"/>
    <property type="evidence" value="ECO:0007669"/>
    <property type="project" value="UniProtKB-SubCell"/>
</dbReference>
<evidence type="ECO:0000313" key="10">
    <source>
        <dbReference type="Proteomes" id="UP000270673"/>
    </source>
</evidence>
<feature type="signal peptide" evidence="8">
    <location>
        <begin position="1"/>
        <end position="19"/>
    </location>
</feature>
<dbReference type="InterPro" id="IPR014941">
    <property type="entry name" value="FimB/Mfa2/Mfa3"/>
</dbReference>
<accession>A0A3S9VZ98</accession>
<evidence type="ECO:0000313" key="9">
    <source>
        <dbReference type="EMBL" id="AZS31872.1"/>
    </source>
</evidence>
<evidence type="ECO:0000256" key="7">
    <source>
        <dbReference type="ARBA" id="ARBA00023288"/>
    </source>
</evidence>
<dbReference type="RefSeq" id="WP_106624907.1">
    <property type="nucleotide sequence ID" value="NZ_CP032819.1"/>
</dbReference>
<evidence type="ECO:0000256" key="3">
    <source>
        <dbReference type="ARBA" id="ARBA00022729"/>
    </source>
</evidence>
<comment type="similarity">
    <text evidence="2">Belongs to the bacteroidetes fimbrillin superfamily. FimB/Mfa2 family.</text>
</comment>
<name>A0A3S9VZ98_9BACT</name>
<evidence type="ECO:0000256" key="5">
    <source>
        <dbReference type="ARBA" id="ARBA00023139"/>
    </source>
</evidence>
<dbReference type="PROSITE" id="PS51257">
    <property type="entry name" value="PROKAR_LIPOPROTEIN"/>
    <property type="match status" value="1"/>
</dbReference>
<evidence type="ECO:0000256" key="8">
    <source>
        <dbReference type="SAM" id="SignalP"/>
    </source>
</evidence>
<keyword evidence="4" id="KW-0472">Membrane</keyword>
<dbReference type="KEGG" id="buy:D8S85_03590"/>
<proteinExistence type="inferred from homology"/>
<keyword evidence="3 8" id="KW-0732">Signal</keyword>
<comment type="subcellular location">
    <subcellularLocation>
        <location evidence="1">Cell outer membrane</location>
    </subcellularLocation>
</comment>
<dbReference type="AlphaFoldDB" id="A0A3S9VZ98"/>
<feature type="chain" id="PRO_5019526225" description="Fimbrillin family protein" evidence="8">
    <location>
        <begin position="20"/>
        <end position="406"/>
    </location>
</feature>
<evidence type="ECO:0000256" key="6">
    <source>
        <dbReference type="ARBA" id="ARBA00023237"/>
    </source>
</evidence>
<keyword evidence="10" id="KW-1185">Reference proteome</keyword>
<keyword evidence="6" id="KW-0998">Cell outer membrane</keyword>
<dbReference type="OrthoDB" id="998097at2"/>
<organism evidence="9 10">
    <name type="scientific">Butyricimonas faecalis</name>
    <dbReference type="NCBI Taxonomy" id="2093856"/>
    <lineage>
        <taxon>Bacteria</taxon>
        <taxon>Pseudomonadati</taxon>
        <taxon>Bacteroidota</taxon>
        <taxon>Bacteroidia</taxon>
        <taxon>Bacteroidales</taxon>
        <taxon>Odoribacteraceae</taxon>
        <taxon>Butyricimonas</taxon>
    </lineage>
</organism>
<keyword evidence="5" id="KW-0564">Palmitate</keyword>
<sequence>MKKKISLLWPLLAMVVVCACSKNGGSDYPDPEKAGLTFQVTFDKTGMEGRAPQSTAIPETSWANIKQLQFLLYNSSGQVVYSTIVNPSSALTTFTYTDVPVGTGYTLVAVANVKSSSDAITTYIDGGTTPTEWTMWNVRQKTIQNLVIKHKTGVFPTFCSTKQTTAGNTAYVEPSEIFMGAATGINVTAGVTTSVPAVALKREVAMMRVRLNVKDSETNNENTIDFTKDASIMIYRLPENMKVGATTAGGVSSTSINTNVLTVKDGTIFNTANPTSGYNPKVILGGNFTMWRDVIVWPNNGGRTINGASTADASVDRQYFIVVSGRGKVGHVLANGDKMLSEGPVYWSGLIKENFTPNTIREVNLTLRSGGSTEVPTTPREEGGLTIAVTVPVAWSSNIVESALTL</sequence>
<dbReference type="Proteomes" id="UP000270673">
    <property type="component" value="Chromosome"/>
</dbReference>
<gene>
    <name evidence="9" type="ORF">D8S85_03590</name>
</gene>